<comment type="caution">
    <text evidence="1">The sequence shown here is derived from an EMBL/GenBank/DDBJ whole genome shotgun (WGS) entry which is preliminary data.</text>
</comment>
<keyword evidence="2" id="KW-1185">Reference proteome</keyword>
<dbReference type="Proteomes" id="UP000641588">
    <property type="component" value="Unassembled WGS sequence"/>
</dbReference>
<dbReference type="RefSeq" id="WP_171650688.1">
    <property type="nucleotide sequence ID" value="NZ_WHOD01000016.1"/>
</dbReference>
<evidence type="ECO:0000313" key="2">
    <source>
        <dbReference type="Proteomes" id="UP000641588"/>
    </source>
</evidence>
<sequence length="92" mass="10554">MMAELAARIINDGVSDVILEKRRAYSREQNLIVSQYLGDYKVNGAPECIFRWLVLPDDTTGKAFELRAYHAGVQVYMPQNVLQWVQQNLRAP</sequence>
<evidence type="ECO:0000313" key="1">
    <source>
        <dbReference type="EMBL" id="NOU92489.1"/>
    </source>
</evidence>
<organism evidence="1 2">
    <name type="scientific">Paenibacillus foliorum</name>
    <dbReference type="NCBI Taxonomy" id="2654974"/>
    <lineage>
        <taxon>Bacteria</taxon>
        <taxon>Bacillati</taxon>
        <taxon>Bacillota</taxon>
        <taxon>Bacilli</taxon>
        <taxon>Bacillales</taxon>
        <taxon>Paenibacillaceae</taxon>
        <taxon>Paenibacillus</taxon>
    </lineage>
</organism>
<reference evidence="1" key="1">
    <citation type="submission" date="2019-10" db="EMBL/GenBank/DDBJ databases">
        <title>Description of Paenibacillus glebae sp. nov.</title>
        <authorList>
            <person name="Carlier A."/>
            <person name="Qi S."/>
        </authorList>
    </citation>
    <scope>NUCLEOTIDE SEQUENCE</scope>
    <source>
        <strain evidence="1">LMG 31456</strain>
    </source>
</reference>
<name>A0A972GQF0_9BACL</name>
<accession>A0A972GQF0</accession>
<dbReference type="AlphaFoldDB" id="A0A972GQF0"/>
<gene>
    <name evidence="1" type="ORF">GC093_04465</name>
</gene>
<dbReference type="EMBL" id="WHOD01000016">
    <property type="protein sequence ID" value="NOU92489.1"/>
    <property type="molecule type" value="Genomic_DNA"/>
</dbReference>
<protein>
    <submittedName>
        <fullName evidence="1">Uncharacterized protein</fullName>
    </submittedName>
</protein>
<proteinExistence type="predicted"/>